<dbReference type="SMART" id="SM00185">
    <property type="entry name" value="ARM"/>
    <property type="match status" value="5"/>
</dbReference>
<dbReference type="PANTHER" id="PTHR12607:SF12">
    <property type="entry name" value="APC-LIKE, ISOFORM A-RELATED"/>
    <property type="match status" value="1"/>
</dbReference>
<dbReference type="GO" id="GO:0030877">
    <property type="term" value="C:beta-catenin destruction complex"/>
    <property type="evidence" value="ECO:0007669"/>
    <property type="project" value="TreeGrafter"/>
</dbReference>
<dbReference type="SUPFAM" id="SSF48371">
    <property type="entry name" value="ARM repeat"/>
    <property type="match status" value="1"/>
</dbReference>
<keyword evidence="2" id="KW-0879">Wnt signaling pathway</keyword>
<feature type="compositionally biased region" description="Polar residues" evidence="3">
    <location>
        <begin position="2397"/>
        <end position="2423"/>
    </location>
</feature>
<dbReference type="GO" id="GO:0090090">
    <property type="term" value="P:negative regulation of canonical Wnt signaling pathway"/>
    <property type="evidence" value="ECO:0007669"/>
    <property type="project" value="TreeGrafter"/>
</dbReference>
<sequence>MVAGFVLVGEQPELAWTAYGVAVTPTVGLFAREGWKVRELDIPGVDAPTAPETFTWFIPPVVTVARVVSAGKSPATRSHRRHPPPPPPRSGSGLRQPQRCLTGASRSDQVPQPQQQYHYAGLPAPSMPPPTTVSPHLPVCMDGAIGPSGQLGNTRPPMMMPMQQQTADTYHQHYTPLPAVSSPQIRPLLRQPMSTPPLPHHQAPPPTTVVTVSSYLPRSNTIGYPIQYSQPSPLPRYAQPYTGGSRLGSVRPAEQYSKNTKVTAIRAPCPQPQEASRPKPPTGIPVGDSSNPCKPPLNPAFPDHALAEVPLGNFVKSADPDTTDSLLRLLFARFVSQTSERDAARPGEQLRSAADPFPGLGAYRPSSSELRQIIGHLVRIAHTDVIIPSSSEETGSTGLLMANVASKTPCVDGQPSMVFGAGLMEKMDSLAYSKQPQPASSPRSRARASLPTTRTSADSDDANSSSDASEDFEDYEEDRTQSCGIRLSQAVSRPGDPAGPHPQMGYTNQSTGKPFAILPDSDIAILTAAELHALPRNVSVKNLKASAMQVVNAPVAASSWYQTHLSLLEAGFFPTATTQATATTGGLNQVRVSGVVCVSTHGTSAPFPLLFPSPVLPALPPLPFPVFPLPSPLLSPLLYFTLTSPLTFLSSPTVEKSYGEGDMQPRRQRDLGISQLLAHIQAYTSFQSERLSKCWEARRCAQEAAAAAAAAAAAGQSKSGGTGGPPVGSITASLDSPDDGRRVVAMHVPVAEVAALVRLSFHAEHRQAICDLVSQVHSTTPPSAGSHHRSFEDCHLNSRRNGDVDDRACMADAEEEDDDDDGGCDDNALSTSLALRRYICMALTNLTFGVSANKAFVCRRRYHLEALLAQLEVGNEELKQVAASVLRNLSWHTDSRSMIALRKVQAAHRLTLAVLSAKREPTLRTTLSALWNLSSHCTTNKKAVCSVDGALAFLVNALDVGNQSKGLAVMESSGGILRNLCSVIVTSLEYRWVPAVLRSHNCAAILLEQLRTSPSLTVVVNVCGVLGALSSMPPCDVKLGGTLLLESAATDHTLLIRLGALDILRRLSQSRHQLVVNSSKLALENLGRAQMLASQRLAKQQQVGGTRPCGGPMDQYDQSTAAAANLPTTFTSSTTSSSSSCSTSSGSPSVSSSPGSSSPSSPAELVYRRRMSTRSHLRFGLLSVVLETDDDYEEESDEDASDDDCSRMEGIGCAEKLTDGTDTTGDAGDGDGGVPSTPSASRIYTNSASGCGEAEEHDSDGSRFKLPAYPLEDPIDKVAASSSTYADGQMGVCLEDQDEEQACVYAEEGTPFGPSARASILDLRTSNMGPVTAFPETGISPDSFSVHEVQQPQSQTQQSPLYDNFMPSQKPRSENPYVNVAAASVCFDGPHVYTVGATPSEPATHQPKTIDDSLQSIQDDLSDLHLNTDSSATSRLPVQPADSRQLPVVKSPVFQEALGKYSRLASSNTTGVASPNYEGTGSNVLQTPLMFSRTSSSCILSVDLEMLPVIESSPESVYSDSINSRNMEEEDIALGTSPSSLPTALVEPPAPLDQADPEEKEEETRIMFAEEGSPLDGNSLNGEHHQQRHPRQPLPSSSCASASFAPYHAPLWSATAANTNGAGKYDALSAAASDGWLSSKGQFVRDDLDDGDEDAISTGGQSNILQQCIASVMPASRGAMSCTASLAPPMDMACDAPAHVVPPVVYGETFVSTEDTLQSFALEGTPFAFSTKTSSFSDVSISEADSSDQALVNTSPNLSKPNSQQSSVQEIPSLGQFKDTSPKCQSATTVYASDASSVNEEGSCDLLSEVIQSALPKQVCCPQSAGHHPNMLHHNLDTLQHFAVEGTPSRIDQLSSATSTGTTDEEECLGIGVVACGGALVVQTGLSVDPDYHSSPNSDLSSGSGALGAGGVAGAGVCAPPPPQRTTSVLRGIQGMVYGPVDSLVPQHNIAIDHHAEAEFIATKHEDGSSALGRSSPLQEAEGHTEPEDTSSFSSLLSIESAGVETSLLQECISSAMPTPKLPSGLPRPLANGALSNPSAPMPTSAAAVPPAAVATLNPPTGFLRRPVVTMIATAPITSPASTSAQSSVRFMAPALQTGAGRPTQRTKKGHNSSCSISQPHRHHFLRIAATLASVHSQVMMAALFLMYNQVKIPWSLVASFPPISTSHLLLLFPNFLFLAFFFAFSASNGDQVLKLPPPEPSEEITYDAEDNFPLPLPPAVLDDCEDLVGSDDEADVITLIGDTSPPEPPSEVSFEGSAPLPAAAAVITASSLQNEQEKEQSSEHGSPLQGFSEFDDVTEGLLDLDRLVSDHEFGLYSAEDEENEGGDEMAPEPVVRTQSPSREPVLPFISPLQVDTGAVPPMSAPTSHSDSSGDNTPPRSMLLRPSNICRPGSALRSVSTSNNSSAVQSPGSSDLANSLSRITASSLSLSGASESGSSTPVSSVASVPQSKVCGSLLRQPHSRSALRTPDILLKSSPLQRANSASASRLSSGGASGPVSNLIPPTVASPVLSRLGHASSSQSVNTGLSTRPRPSTALSAPRAPTQATSSRSSRPHSAASALPFAKRTPVVAAQKTAVGLRPTAKKAPTPTDGRSGVAANVSSRPTMLATVGSKSHAGSSRPVAIRPHAKAVQSLDDAAADVGSQEVGEAVDHNEHKVIRGGRKSLLGRRPGTTGAIPATPSSLVRPASASPAPAKARSAPLSRPQSGLAKPATAPATARRPNGTIPTSAASANHHEETATPTPASESSSGSLKFSGLKPPSVGSQLPKPPLRVPIAGVSAPSAATPSQTGPRVSGVVRGSNPEPLKTGLSRIHPPSVAATAAGADNVGASARVAASKFDQWIVRRELTN</sequence>
<reference evidence="6" key="1">
    <citation type="submission" date="2016-06" db="UniProtKB">
        <authorList>
            <consortium name="WormBaseParasite"/>
        </authorList>
    </citation>
    <scope>IDENTIFICATION</scope>
</reference>
<feature type="region of interest" description="Disordered" evidence="3">
    <location>
        <begin position="2099"/>
        <end position="2118"/>
    </location>
</feature>
<name>A0A183SF72_SCHSO</name>
<accession>A0A183SF72</accession>
<feature type="region of interest" description="Disordered" evidence="3">
    <location>
        <begin position="2018"/>
        <end position="2039"/>
    </location>
</feature>
<comment type="similarity">
    <text evidence="1">Belongs to the adenomatous polyposis coli (APC) family.</text>
</comment>
<feature type="compositionally biased region" description="Low complexity" evidence="3">
    <location>
        <begin position="2424"/>
        <end position="2451"/>
    </location>
</feature>
<evidence type="ECO:0000313" key="5">
    <source>
        <dbReference type="Proteomes" id="UP000275846"/>
    </source>
</evidence>
<feature type="region of interest" description="Disordered" evidence="3">
    <location>
        <begin position="2314"/>
        <end position="2599"/>
    </location>
</feature>
<gene>
    <name evidence="4" type="ORF">SSLN_LOCUS2870</name>
</gene>
<dbReference type="InterPro" id="IPR011989">
    <property type="entry name" value="ARM-like"/>
</dbReference>
<dbReference type="GO" id="GO:0016055">
    <property type="term" value="P:Wnt signaling pathway"/>
    <property type="evidence" value="ECO:0007669"/>
    <property type="project" value="UniProtKB-KW"/>
</dbReference>
<feature type="compositionally biased region" description="Acidic residues" evidence="3">
    <location>
        <begin position="2319"/>
        <end position="2331"/>
    </location>
</feature>
<feature type="compositionally biased region" description="Low complexity" evidence="3">
    <location>
        <begin position="1129"/>
        <end position="1162"/>
    </location>
</feature>
<dbReference type="InterPro" id="IPR016024">
    <property type="entry name" value="ARM-type_fold"/>
</dbReference>
<dbReference type="GO" id="GO:0007399">
    <property type="term" value="P:nervous system development"/>
    <property type="evidence" value="ECO:0007669"/>
    <property type="project" value="TreeGrafter"/>
</dbReference>
<feature type="compositionally biased region" description="Polar residues" evidence="3">
    <location>
        <begin position="2365"/>
        <end position="2379"/>
    </location>
</feature>
<feature type="region of interest" description="Disordered" evidence="3">
    <location>
        <begin position="1966"/>
        <end position="1994"/>
    </location>
</feature>
<dbReference type="PANTHER" id="PTHR12607">
    <property type="entry name" value="ADENOMATOUS POLYPOSIS COLI PROTEIN FAMILY"/>
    <property type="match status" value="1"/>
</dbReference>
<evidence type="ECO:0000256" key="2">
    <source>
        <dbReference type="ARBA" id="ARBA00022687"/>
    </source>
</evidence>
<dbReference type="GO" id="GO:0008017">
    <property type="term" value="F:microtubule binding"/>
    <property type="evidence" value="ECO:0007669"/>
    <property type="project" value="TreeGrafter"/>
</dbReference>
<evidence type="ECO:0000256" key="3">
    <source>
        <dbReference type="SAM" id="MobiDB-lite"/>
    </source>
</evidence>
<feature type="compositionally biased region" description="Low complexity" evidence="3">
    <location>
        <begin position="2484"/>
        <end position="2493"/>
    </location>
</feature>
<reference evidence="4 5" key="2">
    <citation type="submission" date="2018-11" db="EMBL/GenBank/DDBJ databases">
        <authorList>
            <consortium name="Pathogen Informatics"/>
        </authorList>
    </citation>
    <scope>NUCLEOTIDE SEQUENCE [LARGE SCALE GENOMIC DNA]</scope>
    <source>
        <strain evidence="4 5">NST_G2</strain>
    </source>
</reference>
<feature type="compositionally biased region" description="Acidic residues" evidence="3">
    <location>
        <begin position="468"/>
        <end position="477"/>
    </location>
</feature>
<feature type="region of interest" description="Disordered" evidence="3">
    <location>
        <begin position="1747"/>
        <end position="1769"/>
    </location>
</feature>
<feature type="region of interest" description="Disordered" evidence="3">
    <location>
        <begin position="70"/>
        <end position="154"/>
    </location>
</feature>
<dbReference type="GO" id="GO:0016342">
    <property type="term" value="C:catenin complex"/>
    <property type="evidence" value="ECO:0007669"/>
    <property type="project" value="TreeGrafter"/>
</dbReference>
<feature type="compositionally biased region" description="Polar residues" evidence="3">
    <location>
        <begin position="2518"/>
        <end position="2538"/>
    </location>
</feature>
<feature type="region of interest" description="Disordered" evidence="3">
    <location>
        <begin position="714"/>
        <end position="735"/>
    </location>
</feature>
<feature type="region of interest" description="Disordered" evidence="3">
    <location>
        <begin position="2647"/>
        <end position="2814"/>
    </location>
</feature>
<dbReference type="GO" id="GO:0001708">
    <property type="term" value="P:cell fate specification"/>
    <property type="evidence" value="ECO:0007669"/>
    <property type="project" value="TreeGrafter"/>
</dbReference>
<evidence type="ECO:0000313" key="6">
    <source>
        <dbReference type="WBParaSite" id="SSLN_0000296501-mRNA-1"/>
    </source>
</evidence>
<feature type="compositionally biased region" description="Low complexity" evidence="3">
    <location>
        <begin position="435"/>
        <end position="449"/>
    </location>
</feature>
<dbReference type="GO" id="GO:0045295">
    <property type="term" value="F:gamma-catenin binding"/>
    <property type="evidence" value="ECO:0007669"/>
    <property type="project" value="TreeGrafter"/>
</dbReference>
<feature type="region of interest" description="Disordered" evidence="3">
    <location>
        <begin position="431"/>
        <end position="510"/>
    </location>
</feature>
<feature type="compositionally biased region" description="Polar residues" evidence="3">
    <location>
        <begin position="1236"/>
        <end position="1249"/>
    </location>
</feature>
<dbReference type="STRING" id="70667.A0A183SF72"/>
<dbReference type="OrthoDB" id="5918429at2759"/>
<evidence type="ECO:0000313" key="4">
    <source>
        <dbReference type="EMBL" id="VDL89255.1"/>
    </source>
</evidence>
<organism evidence="6">
    <name type="scientific">Schistocephalus solidus</name>
    <name type="common">Tapeworm</name>
    <dbReference type="NCBI Taxonomy" id="70667"/>
    <lineage>
        <taxon>Eukaryota</taxon>
        <taxon>Metazoa</taxon>
        <taxon>Spiralia</taxon>
        <taxon>Lophotrochozoa</taxon>
        <taxon>Platyhelminthes</taxon>
        <taxon>Cestoda</taxon>
        <taxon>Eucestoda</taxon>
        <taxon>Diphyllobothriidea</taxon>
        <taxon>Diphyllobothriidae</taxon>
        <taxon>Schistocephalus</taxon>
    </lineage>
</organism>
<protein>
    <submittedName>
        <fullName evidence="6">Protein kinase domain-containing protein</fullName>
    </submittedName>
</protein>
<feature type="compositionally biased region" description="Low complexity" evidence="3">
    <location>
        <begin position="2712"/>
        <end position="2722"/>
    </location>
</feature>
<feature type="region of interest" description="Disordered" evidence="3">
    <location>
        <begin position="1534"/>
        <end position="1599"/>
    </location>
</feature>
<dbReference type="EMBL" id="UYSU01032361">
    <property type="protein sequence ID" value="VDL89255.1"/>
    <property type="molecule type" value="Genomic_DNA"/>
</dbReference>
<feature type="region of interest" description="Disordered" evidence="3">
    <location>
        <begin position="2239"/>
        <end position="2258"/>
    </location>
</feature>
<dbReference type="InterPro" id="IPR026818">
    <property type="entry name" value="Apc_fam"/>
</dbReference>
<evidence type="ECO:0000256" key="1">
    <source>
        <dbReference type="ARBA" id="ARBA00009051"/>
    </source>
</evidence>
<feature type="compositionally biased region" description="Low complexity" evidence="3">
    <location>
        <begin position="2681"/>
        <end position="2705"/>
    </location>
</feature>
<keyword evidence="5" id="KW-1185">Reference proteome</keyword>
<feature type="region of interest" description="Disordered" evidence="3">
    <location>
        <begin position="338"/>
        <end position="359"/>
    </location>
</feature>
<dbReference type="GO" id="GO:0007389">
    <property type="term" value="P:pattern specification process"/>
    <property type="evidence" value="ECO:0007669"/>
    <property type="project" value="TreeGrafter"/>
</dbReference>
<proteinExistence type="inferred from homology"/>
<dbReference type="GO" id="GO:0007026">
    <property type="term" value="P:negative regulation of microtubule depolymerization"/>
    <property type="evidence" value="ECO:0007669"/>
    <property type="project" value="TreeGrafter"/>
</dbReference>
<dbReference type="InterPro" id="IPR000225">
    <property type="entry name" value="Armadillo"/>
</dbReference>
<dbReference type="Gene3D" id="1.25.10.10">
    <property type="entry name" value="Leucine-rich Repeat Variant"/>
    <property type="match status" value="1"/>
</dbReference>
<dbReference type="GO" id="GO:0008013">
    <property type="term" value="F:beta-catenin binding"/>
    <property type="evidence" value="ECO:0007669"/>
    <property type="project" value="InterPro"/>
</dbReference>
<feature type="compositionally biased region" description="Low complexity" evidence="3">
    <location>
        <begin position="2740"/>
        <end position="2759"/>
    </location>
</feature>
<dbReference type="Proteomes" id="UP000275846">
    <property type="component" value="Unassembled WGS sequence"/>
</dbReference>
<feature type="compositionally biased region" description="Polar residues" evidence="3">
    <location>
        <begin position="104"/>
        <end position="117"/>
    </location>
</feature>
<dbReference type="GO" id="GO:0005881">
    <property type="term" value="C:cytoplasmic microtubule"/>
    <property type="evidence" value="ECO:0007669"/>
    <property type="project" value="TreeGrafter"/>
</dbReference>
<feature type="region of interest" description="Disordered" evidence="3">
    <location>
        <begin position="2272"/>
        <end position="2294"/>
    </location>
</feature>
<feature type="region of interest" description="Disordered" evidence="3">
    <location>
        <begin position="1129"/>
        <end position="1164"/>
    </location>
</feature>
<feature type="region of interest" description="Disordered" evidence="3">
    <location>
        <begin position="1213"/>
        <end position="1268"/>
    </location>
</feature>
<dbReference type="GO" id="GO:0016477">
    <property type="term" value="P:cell migration"/>
    <property type="evidence" value="ECO:0007669"/>
    <property type="project" value="TreeGrafter"/>
</dbReference>
<dbReference type="WBParaSite" id="SSLN_0000296501-mRNA-1">
    <property type="protein sequence ID" value="SSLN_0000296501-mRNA-1"/>
    <property type="gene ID" value="SSLN_0000296501"/>
</dbReference>
<feature type="compositionally biased region" description="Low complexity" evidence="3">
    <location>
        <begin position="2547"/>
        <end position="2561"/>
    </location>
</feature>
<feature type="compositionally biased region" description="Polar residues" evidence="3">
    <location>
        <begin position="2783"/>
        <end position="2792"/>
    </location>
</feature>
<feature type="region of interest" description="Disordered" evidence="3">
    <location>
        <begin position="268"/>
        <end position="296"/>
    </location>
</feature>